<dbReference type="EMBL" id="CP034465">
    <property type="protein sequence ID" value="AZP03585.1"/>
    <property type="molecule type" value="Genomic_DNA"/>
</dbReference>
<dbReference type="Gene3D" id="3.20.20.80">
    <property type="entry name" value="Glycosidases"/>
    <property type="match status" value="1"/>
</dbReference>
<reference evidence="2" key="1">
    <citation type="submission" date="2018-12" db="EMBL/GenBank/DDBJ databases">
        <title>Complete genome sequencing of Jeotgalibaca sp. H21T32.</title>
        <authorList>
            <person name="Bae J.-W."/>
            <person name="Lee S.-Y."/>
        </authorList>
    </citation>
    <scope>NUCLEOTIDE SEQUENCE [LARGE SCALE GENOMIC DNA]</scope>
    <source>
        <strain evidence="2">H21T32</strain>
    </source>
</reference>
<evidence type="ECO:0008006" key="3">
    <source>
        <dbReference type="Google" id="ProtNLM"/>
    </source>
</evidence>
<dbReference type="AlphaFoldDB" id="A0A3Q9BJ48"/>
<gene>
    <name evidence="1" type="ORF">EJN90_02260</name>
</gene>
<dbReference type="SUPFAM" id="SSF51445">
    <property type="entry name" value="(Trans)glycosidases"/>
    <property type="match status" value="1"/>
</dbReference>
<dbReference type="KEGG" id="jeh:EJN90_02260"/>
<evidence type="ECO:0000313" key="1">
    <source>
        <dbReference type="EMBL" id="AZP03585.1"/>
    </source>
</evidence>
<dbReference type="InterPro" id="IPR017853">
    <property type="entry name" value="GH"/>
</dbReference>
<evidence type="ECO:0000313" key="2">
    <source>
        <dbReference type="Proteomes" id="UP000273326"/>
    </source>
</evidence>
<protein>
    <recommendedName>
        <fullName evidence="3">Glycoside hydrolase family 42 N-terminal domain-containing protein</fullName>
    </recommendedName>
</protein>
<dbReference type="Proteomes" id="UP000273326">
    <property type="component" value="Chromosome"/>
</dbReference>
<proteinExistence type="predicted"/>
<dbReference type="RefSeq" id="WP_126108676.1">
    <property type="nucleotide sequence ID" value="NZ_CP034465.1"/>
</dbReference>
<accession>A0A3Q9BJ48</accession>
<organism evidence="1 2">
    <name type="scientific">Jeotgalibaca ciconiae</name>
    <dbReference type="NCBI Taxonomy" id="2496265"/>
    <lineage>
        <taxon>Bacteria</taxon>
        <taxon>Bacillati</taxon>
        <taxon>Bacillota</taxon>
        <taxon>Bacilli</taxon>
        <taxon>Lactobacillales</taxon>
        <taxon>Carnobacteriaceae</taxon>
        <taxon>Jeotgalibaca</taxon>
    </lineage>
</organism>
<sequence>MKIDFTKSKAREAEILNVTSKLIESLLSKSGGGITLEGLKEAHKRYLIGYIEVLEDHAVALMLRFYLPNESKERLTMRFGLLPKVKTLVCFDLDLLDARTIYTNRTPGLLKLVVHGNRTNLQEVDRVELGMEKAFHDIKVRFEDFYLSDTKPEDYPLPDLKLVDEFGQWKPKEWFGKIHSFNELEVNMKAQEGAGAYPFPAWNRWGGDSSRKLKEGTGYFSRIKTDDGRWHLVDPEGYEYFSLGPCGIRPGDTYRIDHLEKFCDWLPDEEDEEFGQFYSKGRIQRTPYMEAEEFKNFNFLQSNMYQVYGENWYEKWKEISYHILMSNGINTQGNFPNLDVNNEKSKLPYVREMSEFPLTDTLIFRDFPDVLSPEYKEKSEVFAQQLAEWRTDNWLIGYFLRNEPEFNFVPNLCIANEVLHYPGDTYCRQGLITFLKERYQTIDNLNKSWNSEFSVFKDLQKSIEDCLTRYPSSESDLREYSTFLIREYIKVPSLACRQVDENHLNLGLRWSEAKNRDMMVGWEYFDVFSLNCYAFDPTSEMDFVKESGVDLPIMIGEFHGGALDRGLPATGLKGVKNQMERGVLWRLYVEKVAAHPYGVGAHWFQYNDQFCLGRFDGENYQIGMIDVCMQPHETLFKEVRKTSEILYQVKNGEVEAFDQMPQIIPMIGY</sequence>
<keyword evidence="2" id="KW-1185">Reference proteome</keyword>
<name>A0A3Q9BJ48_9LACT</name>
<dbReference type="OrthoDB" id="9760450at2"/>